<name>A0A1R2CU72_9CILI</name>
<comment type="caution">
    <text evidence="2">The sequence shown here is derived from an EMBL/GenBank/DDBJ whole genome shotgun (WGS) entry which is preliminary data.</text>
</comment>
<dbReference type="PANTHER" id="PTHR12705">
    <property type="entry name" value="ORIGIN RECOGNITION COMPLEX SUBUNIT 5"/>
    <property type="match status" value="1"/>
</dbReference>
<dbReference type="InterPro" id="IPR020796">
    <property type="entry name" value="ORC5"/>
</dbReference>
<reference evidence="2 3" key="1">
    <citation type="submission" date="2016-11" db="EMBL/GenBank/DDBJ databases">
        <title>The macronuclear genome of Stentor coeruleus: a giant cell with tiny introns.</title>
        <authorList>
            <person name="Slabodnick M."/>
            <person name="Ruby J.G."/>
            <person name="Reiff S.B."/>
            <person name="Swart E.C."/>
            <person name="Gosai S."/>
            <person name="Prabakaran S."/>
            <person name="Witkowska E."/>
            <person name="Larue G.E."/>
            <person name="Fisher S."/>
            <person name="Freeman R.M."/>
            <person name="Gunawardena J."/>
            <person name="Chu W."/>
            <person name="Stover N.A."/>
            <person name="Gregory B.D."/>
            <person name="Nowacki M."/>
            <person name="Derisi J."/>
            <person name="Roy S.W."/>
            <person name="Marshall W.F."/>
            <person name="Sood P."/>
        </authorList>
    </citation>
    <scope>NUCLEOTIDE SEQUENCE [LARGE SCALE GENOMIC DNA]</scope>
    <source>
        <strain evidence="2">WM001</strain>
    </source>
</reference>
<sequence>MNGENASKSSLEEKWSVRAVAWNTILESLSLGENLYIWGASGTGKTLLIKDSFLAGSLPYTYINCVEFLAFASLFKRIKIAYFEKIGIENIRTNDPHKIALYLKDSAYQNPFYYVILDKAHKLLSIDVLIIQRLQEFVKLAQRNIRFVIITESFAEELFIHPDTIDRDFTPVKVFLEEYGSSQLSYILRRQYSYGSSESYKNFFDIVSKILFPYTSKIFHFKAAFNKAYELYLSLESSHPHEKLVTIVARELGNIEASLFQKFRCQKEYQHGLSVEAQILIVSGFICSKNPPRLDSILLKGKRKTEKRRANSILLKGKRKTEKRRARQEYSENLMPERFSLQRLQSVAYNDFIVLIKNIIIK</sequence>
<dbReference type="GO" id="GO:0003688">
    <property type="term" value="F:DNA replication origin binding"/>
    <property type="evidence" value="ECO:0007669"/>
    <property type="project" value="TreeGrafter"/>
</dbReference>
<evidence type="ECO:0000313" key="3">
    <source>
        <dbReference type="Proteomes" id="UP000187209"/>
    </source>
</evidence>
<protein>
    <recommendedName>
        <fullName evidence="1">Origin recognition complex subunit 5 C-terminal domain-containing protein</fullName>
    </recommendedName>
</protein>
<dbReference type="GO" id="GO:0005664">
    <property type="term" value="C:nuclear origin of replication recognition complex"/>
    <property type="evidence" value="ECO:0007669"/>
    <property type="project" value="TreeGrafter"/>
</dbReference>
<evidence type="ECO:0000313" key="2">
    <source>
        <dbReference type="EMBL" id="OMJ92513.1"/>
    </source>
</evidence>
<feature type="domain" description="Origin recognition complex subunit 5 C-terminal" evidence="1">
    <location>
        <begin position="273"/>
        <end position="348"/>
    </location>
</feature>
<keyword evidence="3" id="KW-1185">Reference proteome</keyword>
<gene>
    <name evidence="2" type="ORF">SteCoe_4756</name>
</gene>
<dbReference type="SUPFAM" id="SSF52540">
    <property type="entry name" value="P-loop containing nucleoside triphosphate hydrolases"/>
    <property type="match status" value="1"/>
</dbReference>
<accession>A0A1R2CU72</accession>
<dbReference type="OrthoDB" id="365981at2759"/>
<dbReference type="InterPro" id="IPR047088">
    <property type="entry name" value="ORC5_C"/>
</dbReference>
<dbReference type="EMBL" id="MPUH01000060">
    <property type="protein sequence ID" value="OMJ92513.1"/>
    <property type="molecule type" value="Genomic_DNA"/>
</dbReference>
<dbReference type="Pfam" id="PF14630">
    <property type="entry name" value="ORC5_C"/>
    <property type="match status" value="1"/>
</dbReference>
<dbReference type="PANTHER" id="PTHR12705:SF0">
    <property type="entry name" value="ORIGIN RECOGNITION COMPLEX SUBUNIT 5"/>
    <property type="match status" value="1"/>
</dbReference>
<proteinExistence type="predicted"/>
<dbReference type="InterPro" id="IPR027417">
    <property type="entry name" value="P-loop_NTPase"/>
</dbReference>
<dbReference type="GO" id="GO:0006270">
    <property type="term" value="P:DNA replication initiation"/>
    <property type="evidence" value="ECO:0007669"/>
    <property type="project" value="TreeGrafter"/>
</dbReference>
<dbReference type="AlphaFoldDB" id="A0A1R2CU72"/>
<evidence type="ECO:0000259" key="1">
    <source>
        <dbReference type="Pfam" id="PF14630"/>
    </source>
</evidence>
<dbReference type="Proteomes" id="UP000187209">
    <property type="component" value="Unassembled WGS sequence"/>
</dbReference>
<dbReference type="Gene3D" id="3.40.50.300">
    <property type="entry name" value="P-loop containing nucleotide triphosphate hydrolases"/>
    <property type="match status" value="1"/>
</dbReference>
<organism evidence="2 3">
    <name type="scientific">Stentor coeruleus</name>
    <dbReference type="NCBI Taxonomy" id="5963"/>
    <lineage>
        <taxon>Eukaryota</taxon>
        <taxon>Sar</taxon>
        <taxon>Alveolata</taxon>
        <taxon>Ciliophora</taxon>
        <taxon>Postciliodesmatophora</taxon>
        <taxon>Heterotrichea</taxon>
        <taxon>Heterotrichida</taxon>
        <taxon>Stentoridae</taxon>
        <taxon>Stentor</taxon>
    </lineage>
</organism>